<keyword evidence="7 15" id="KW-1133">Transmembrane helix</keyword>
<dbReference type="GO" id="GO:0005929">
    <property type="term" value="C:cilium"/>
    <property type="evidence" value="ECO:0007669"/>
    <property type="project" value="UniProtKB-SubCell"/>
</dbReference>
<dbReference type="CDD" id="cd00057">
    <property type="entry name" value="FA58C"/>
    <property type="match status" value="6"/>
</dbReference>
<keyword evidence="8" id="KW-0969">Cilium</keyword>
<feature type="transmembrane region" description="Helical" evidence="15">
    <location>
        <begin position="3849"/>
        <end position="3874"/>
    </location>
</feature>
<keyword evidence="21" id="KW-1185">Reference proteome</keyword>
<feature type="domain" description="F5/8 type C" evidence="16">
    <location>
        <begin position="1456"/>
        <end position="1605"/>
    </location>
</feature>
<dbReference type="PROSITE" id="PS01285">
    <property type="entry name" value="FA58C_1"/>
    <property type="match status" value="2"/>
</dbReference>
<dbReference type="GO" id="GO:0050982">
    <property type="term" value="P:detection of mechanical stimulus"/>
    <property type="evidence" value="ECO:0007669"/>
    <property type="project" value="TreeGrafter"/>
</dbReference>
<dbReference type="InterPro" id="IPR036392">
    <property type="entry name" value="PLAT/LH2_dom_sf"/>
</dbReference>
<dbReference type="SUPFAM" id="SSF82895">
    <property type="entry name" value="TSP-1 type 1 repeat"/>
    <property type="match status" value="1"/>
</dbReference>
<feature type="domain" description="F5/8 type C" evidence="16">
    <location>
        <begin position="1"/>
        <end position="137"/>
    </location>
</feature>
<feature type="transmembrane region" description="Helical" evidence="15">
    <location>
        <begin position="3945"/>
        <end position="3967"/>
    </location>
</feature>
<feature type="domain" description="PKD" evidence="17">
    <location>
        <begin position="1869"/>
        <end position="1923"/>
    </location>
</feature>
<feature type="transmembrane region" description="Helical" evidence="15">
    <location>
        <begin position="4007"/>
        <end position="4029"/>
    </location>
</feature>
<dbReference type="PROSITE" id="PS01286">
    <property type="entry name" value="FA58C_2"/>
    <property type="match status" value="1"/>
</dbReference>
<feature type="domain" description="F5/8 type C" evidence="16">
    <location>
        <begin position="1295"/>
        <end position="1454"/>
    </location>
</feature>
<evidence type="ECO:0000256" key="8">
    <source>
        <dbReference type="ARBA" id="ARBA00023069"/>
    </source>
</evidence>
<keyword evidence="4" id="KW-1003">Cell membrane</keyword>
<dbReference type="RefSeq" id="XP_020912536.2">
    <property type="nucleotide sequence ID" value="XM_021056877.2"/>
</dbReference>
<dbReference type="GeneID" id="110250238"/>
<dbReference type="InterPro" id="IPR001024">
    <property type="entry name" value="PLAT/LH2_dom"/>
</dbReference>
<organism evidence="20 21">
    <name type="scientific">Exaiptasia diaphana</name>
    <name type="common">Tropical sea anemone</name>
    <name type="synonym">Aiptasia pulchella</name>
    <dbReference type="NCBI Taxonomy" id="2652724"/>
    <lineage>
        <taxon>Eukaryota</taxon>
        <taxon>Metazoa</taxon>
        <taxon>Cnidaria</taxon>
        <taxon>Anthozoa</taxon>
        <taxon>Hexacorallia</taxon>
        <taxon>Actiniaria</taxon>
        <taxon>Aiptasiidae</taxon>
        <taxon>Exaiptasia</taxon>
    </lineage>
</organism>
<dbReference type="FunFam" id="2.60.120.260:FF:000016">
    <property type="entry name" value="Contactin-associated protein-like 4 isoform 1"/>
    <property type="match status" value="3"/>
</dbReference>
<sequence length="4158" mass="467617">MSASTQFDRTFSSMYGSMRIGGPNVAWCASQNDVNQYLQFDNILDYKVTGITTVGTGMVPSGTNASWVTKYRVGYSSDEKVWLDYLENSSPKVFSGGSDHVVPTKHLLINAFVARYVRLIPTQWQNWICMRVSLHGCEDNSSPVGVEQHLIKDLKGSFYHDNPTFGRLHQLKGFRSLNEYTPSFYQIGLQISGVVVKAIAMQPSYVNAEGVWSYYLSYSPSGQLWTDYLENGSARIFSGFRDRSRALRAVLLQPITARFVRFYPTRWKQLPSLTVELYGFNACTNALGLSTGALSNSAIRASSYLNGNEPWKGRLDASGIWCSAMTENTDSSYYLQVDLDYETIITGIITVGDAATSRRARSIAVSFMDSKGFWEILGTYVANNLDYHLTKIWLERPINTKRVRVSPSYDERPCMKIELLGCKDKHENCTYPIGIETGLIKNESLSASSTLGPTFKPWYGRINANMEGGGWCARLNTSRQYMEVDLLEDYKITRFMLQGVGSSWVDLFSLEYSHDRFAWTTYEEANQEAFAGTSVNHTMKKILATPFTARYIRVLALHWQLWICMRIEFGGCRVDEPLGSENHKIESKDFSSLGAGSAERARLNVNSYWRANDNSGGDEYLVITICPYGRTITAIAMQGFEHFVTVFTLAYSKNGAEWYDYVTEGKIKMFKNTIDNHLATRHVLKTPLKVSWLKITPIQSYERPRIRLELYGFDTCIDPLGVDSLPQSAFSASTFKTGNEPWRAKLGAAIGEHWCPETPNDQYIAIDLGKVFIVTAIGIEGDEVGGNFVHTFHLGYKEQEHEQWVMYSEYSNEDAFAAELLKATNARKPKVLTKLRRKLQARFVKIMPYDKIALPCLRVEFYGCKVCNTDLGIEIYELNDGAFTASGYLNSQTAPFMARLNSARGLGGWCAGRSETRPYLQVDLFWVRQVNKLAIQGLLDNTSWVKTFTVSYREDGKDWQNYVENTAVKQFQGNVDGNTIVTQELNISRARYIRIHPQTWHTLPCMRLELYGCEAKGENSKGKPLGMQNKQIPDDDITASSFLKYYEPYFARLHRIGNNAWFTYGSNKKRFLLIDLGLGKVTVSRVVTQGRWRCCNEISQFYLAFSRDGLFFYRFNEHGKRKLFSRNRLRTMSALVEYNLRLDIITRYVKITSAVPSYIHIGMRVEVYGHRETPYSLITSSDESVDHNVTSTGNLTNSQEHGNPLSGISWCPEFKDSNSFLAVTFARDVMISNVSVVTQSLDGFFMYYAPSGQSWQVLKYQGVTKILYNGAHVLRKSIAAQKIKFKPKSWQILHCVQVNLFGYETNDPLLQRNQPSFYTMTASSDQHPFHPTNGVFNLDNVHQGWCASQNDADQYLKIDLRYVHVISFIATQGVHVTGMEAWVSSYSVEYSEDDIKWRWHQHKGEKAITVFNGNTNSHLVVKNAFLPALVGRYVKIHPVTWNGSICLRAELYGYSGYLVALGMNTGYISDNAISSSASFSSQTLPNFARLHRVKELGGWQANSSIDKSYIEVDLGADMMITGISTQGPGLIANNYVTSYNVSYRRENSTWTTYQENGTTKVFPGNTNQFAVVTHILNETFISRFVRIIVNTWNLGAALRFELLGQEIPVIDGGFTEFTNWTTCNATCGGGLQSRTRNCTNPVPRNGGQNCTGPSEEIKACNIHLCPAPNVTTPKTIVSTNQLTNFTINNCNQSQIKTIIFGDESVNVTTNECTFQHHYPKPGIFELKISIPRHEYSTLVLYVQEEVSGLAVTSTSMYSLVREEFFINWKLSRGTLPHLVVNFTDGTDVNITVISSVYDVHFGNTTHKFMSPGTYNVSIVSYNLVSRLEIFTVAFVRIPIIISSINVEYHGIFDLYYQLDNMTVNVTLRSGDLPTYRYHMGNGVIISSVFQYLNYTYPNPGTYNLTVEVSNKASSDNITKVIEVYPVVAINDKAHVAANNTVISTPTLVQFDLDTANPYECIFSFGDGKSLRVLSTSNLTNVSNIYAVSGTYTITVQCSNALSSKTLSVVVVIQGTIKGLVFVNDGPKEMNETVTHTATAEDWGTDSCIYVEFGDGSSAGIGKQHCQTKYPGITFKEKNNSTFIFQNMYYKVKVFYTSIHAWNLLSEFKEQKRLPILKISCGYPNTSIVGLSTDIASPTNITRLTALTLESVTNVVCKATNIKVFSWTYFKTSTSKEKVGIEKSISTTESTFLQPSILDYGLHVVRFNVSMYKQAGIWSIADVFLDVVPNDLDVKIDGGQEIERAFDKTVYFDGGLSKDPDYPSKSSLFLHYWLITIDTSMTDSDAMDATLGRPIDDSPQYNEDDFCNMSLPRRLYKGSSRITLFTGKLEVNQTYLIFLVIKLSVSGVTRRNAASQLMTVVVGDPPVCNVRCSTNCKSKVILTDKYSLSASCEEESSKIITYSWEMHIQDASNQWLPLNNLQNLTSTALDNQNIVIKPNALLGGRKYRLIMKAKIVGRRTGRVSMPFIVNDPPYGGKCTVDFPSGLADHTNFTFNCFGWKDDDVPLTYEHSYRNSYGLATTLYYGFKTKITSMLPVGDPTSKFVIIVNARVYDSYRAYSEYQLPVEVKLPPTPKGALLEDLESDLSSNNSEAMKLLSNGKVQEFAQVVNAKMSIVNALSTSEKTEEGRKKGQEMRTNVLKNLHSVTVDSLQGINQIGPTFAATTIAKDEVPLDSQKLILESSETMVSLLDSSFEDGVGTSDVKEASTTLAFLMGNLMAASGDSAKVYGSQSPKDSGSDIESARKAGKEIAKQSTKLVHKMTKSLLNFKVAGEAPTVIKSPSMSIVVSRQQPSQMGNKTLGDGESQVDMPPSDEIFGDTMKNSSFVDAEFLAFPENHNTWDPSAEDVSSTVSLNLKTENSTEIKVDGLSKPFSMYIPRKVPELSPVSNATFIGKEMGSTAFHRYNWSMDSIPLHIIFLANYSDVIIDVYFKYKERPNVKRDPLYVTIPDQSFCTSDSSGLQKCSQEAYAILVNESIVKETGNYYLALKMKRPGGEPQSRTRRDCGTYKRQKRSCLKYKDPPERPPTLPPGVDISKATFVDNVPKYDPEKHMAYSLTTIYSPCKYWNEKKEVWTTNGCKVGKNTKLHAVHCLCNHLTQFGGGLLVAPNPIDFDQVWAGFGNISDNLAVLLTICTAFALYILIGVLVRKKDKKDLLKGGVTIIEIEDGRYLGANSNDYHITVQTGSWQNSATTAKVCMNIIGQKGQSGTLSLQDDTKHLFARGATNEFQVTLPSSLGPLQYLRVWHDMSGEDSSWYLSYVIIRDLNSQQQWIFVCDRWLALDKDDGLVDRLIIVSGDKELKNFKTLFRTKTSQDLFDGHLWLSVIGKPPKSSFTRLQRLSCCMSLLFTTMMTSAMFYNLPGGATDGSSVAIGPLRFSIRQLMIGIQSSFIALPVNVIIIQIFRKARPKPEKNDLDDVQGTVFEFDGISKCENKPEYSNSEEKQKQEGIPYWTVYIAWTLCFLMTLTSATITLFYSMMWGKEISEQWLTSMLVSFFQDAFVTQPIKVCGIALFVAAVLKTLPSDFQNASAGKKVNDEGTSSEASDFHPEACVDFEPPDPEMIEKARQHKLKENQMYGIMKENIFHAVFLLMLVVISYSDRDPMAYYQTNTLNNALSKEVQDPKAFWSYLYGSLLPFAYDGRTSKSDPDLEGYASDKNLYIVGMPRLRQLRVKKVPCSVRLTENICENFYSAFDEVQSFFLPGWKKNSNLTPSVCPEPWRYKGILELNGIPYWGQANFYGGGGYTANLGYNTDQANRVISELKLNKWIDDQTRAIFVELTVYNAYANLFSVLTHLVEMQGLGGSISLLRIETFRLYPNPGPNNSVVMISQFLVLAITFVMTYINCKKIFHLRKEYFQVFWNVIQLVIIILTFVCVGLVIVRKIDAERTIQKVYDNPFVFISFQYTTQWATVNTYVIALIVFLTTLKFLYLMRFNRNIVVLYKTVVRASPKLKLLSLEAFVLFASLVSFSYLYFGRYTNGFGSLLLTIQTLLAMMLGKAYFVELSLTDSILGPVFFVVFAVLMVFFLLNIFIAVLMDTYAEVSEETNLNNKEFEIADFMIQRLKVMVGVSKPIGQPWNVPRLEYIPGVDEETQRRLDLEKSIIDLPKKVQGIHRSLVDLESMSVDIDMAEKEIVEALASHYDTDSLSSEDDSTSTIVLELLQDDE</sequence>
<dbReference type="SUPFAM" id="SSF49785">
    <property type="entry name" value="Galactose-binding domain-like"/>
    <property type="match status" value="11"/>
</dbReference>
<dbReference type="FunFam" id="2.20.100.10:FF:000001">
    <property type="entry name" value="semaphorin-5A isoform X1"/>
    <property type="match status" value="1"/>
</dbReference>
<evidence type="ECO:0000259" key="16">
    <source>
        <dbReference type="PROSITE" id="PS50022"/>
    </source>
</evidence>
<feature type="domain" description="F5/8 type C" evidence="16">
    <location>
        <begin position="716"/>
        <end position="864"/>
    </location>
</feature>
<evidence type="ECO:0000256" key="14">
    <source>
        <dbReference type="SAM" id="MobiDB-lite"/>
    </source>
</evidence>
<dbReference type="Gene3D" id="2.60.60.20">
    <property type="entry name" value="PLAT/LH2 domain"/>
    <property type="match status" value="1"/>
</dbReference>
<feature type="domain" description="PLAT" evidence="18">
    <location>
        <begin position="3172"/>
        <end position="3289"/>
    </location>
</feature>
<dbReference type="PROSITE" id="PS50022">
    <property type="entry name" value="FA58C_3"/>
    <property type="match status" value="10"/>
</dbReference>
<evidence type="ECO:0000256" key="3">
    <source>
        <dbReference type="ARBA" id="ARBA00007200"/>
    </source>
</evidence>
<evidence type="ECO:0000259" key="19">
    <source>
        <dbReference type="PROSITE" id="PS51111"/>
    </source>
</evidence>
<dbReference type="PROSITE" id="PS50092">
    <property type="entry name" value="TSP1"/>
    <property type="match status" value="1"/>
</dbReference>
<dbReference type="OrthoDB" id="444119at2759"/>
<dbReference type="SMART" id="SM00231">
    <property type="entry name" value="FA58C"/>
    <property type="match status" value="10"/>
</dbReference>
<feature type="transmembrane region" description="Helical" evidence="15">
    <location>
        <begin position="3905"/>
        <end position="3924"/>
    </location>
</feature>
<evidence type="ECO:0000256" key="6">
    <source>
        <dbReference type="ARBA" id="ARBA00022729"/>
    </source>
</evidence>
<dbReference type="Gene3D" id="2.20.100.10">
    <property type="entry name" value="Thrombospondin type-1 (TSP1) repeat"/>
    <property type="match status" value="1"/>
</dbReference>
<keyword evidence="10" id="KW-1015">Disulfide bond</keyword>
<dbReference type="SMART" id="SM00209">
    <property type="entry name" value="TSP1"/>
    <property type="match status" value="1"/>
</dbReference>
<dbReference type="PROSITE" id="PS50093">
    <property type="entry name" value="PKD"/>
    <property type="match status" value="2"/>
</dbReference>
<dbReference type="InterPro" id="IPR013122">
    <property type="entry name" value="PKD1_2_channel"/>
</dbReference>
<dbReference type="InterPro" id="IPR051223">
    <property type="entry name" value="Polycystin"/>
</dbReference>
<dbReference type="Pfam" id="PF00090">
    <property type="entry name" value="TSP_1"/>
    <property type="match status" value="1"/>
</dbReference>
<dbReference type="SMART" id="SM00089">
    <property type="entry name" value="PKD"/>
    <property type="match status" value="2"/>
</dbReference>
<dbReference type="Pfam" id="PF01825">
    <property type="entry name" value="GPS"/>
    <property type="match status" value="1"/>
</dbReference>
<feature type="transmembrane region" description="Helical" evidence="15">
    <location>
        <begin position="3376"/>
        <end position="3398"/>
    </location>
</feature>
<dbReference type="GO" id="GO:0005886">
    <property type="term" value="C:plasma membrane"/>
    <property type="evidence" value="ECO:0007669"/>
    <property type="project" value="UniProtKB-SubCell"/>
</dbReference>
<feature type="domain" description="PKD" evidence="17">
    <location>
        <begin position="1930"/>
        <end position="2019"/>
    </location>
</feature>
<dbReference type="InterPro" id="IPR046791">
    <property type="entry name" value="Polycystin_dom"/>
</dbReference>
<comment type="subcellular location">
    <subcellularLocation>
        <location evidence="2">Cell membrane</location>
        <topology evidence="2">Multi-pass membrane protein</topology>
    </subcellularLocation>
    <subcellularLocation>
        <location evidence="1">Cell projection</location>
        <location evidence="1">Cilium</location>
    </subcellularLocation>
</comment>
<feature type="domain" description="F5/8 type C" evidence="16">
    <location>
        <begin position="213"/>
        <end position="280"/>
    </location>
</feature>
<feature type="domain" description="F5/8 type C" evidence="16">
    <location>
        <begin position="429"/>
        <end position="572"/>
    </location>
</feature>
<evidence type="ECO:0000256" key="4">
    <source>
        <dbReference type="ARBA" id="ARBA00022475"/>
    </source>
</evidence>
<feature type="transmembrane region" description="Helical" evidence="15">
    <location>
        <begin position="3490"/>
        <end position="3513"/>
    </location>
</feature>
<feature type="domain" description="F5/8 type C" evidence="16">
    <location>
        <begin position="867"/>
        <end position="1013"/>
    </location>
</feature>
<evidence type="ECO:0000256" key="9">
    <source>
        <dbReference type="ARBA" id="ARBA00023136"/>
    </source>
</evidence>
<dbReference type="InterPro" id="IPR000203">
    <property type="entry name" value="GPS"/>
</dbReference>
<dbReference type="CDD" id="cd00146">
    <property type="entry name" value="PKD"/>
    <property type="match status" value="2"/>
</dbReference>
<evidence type="ECO:0000256" key="2">
    <source>
        <dbReference type="ARBA" id="ARBA00004651"/>
    </source>
</evidence>
<dbReference type="GO" id="GO:0005509">
    <property type="term" value="F:calcium ion binding"/>
    <property type="evidence" value="ECO:0007669"/>
    <property type="project" value="InterPro"/>
</dbReference>
<dbReference type="PROSITE" id="PS51111">
    <property type="entry name" value="REJ"/>
    <property type="match status" value="1"/>
</dbReference>
<keyword evidence="9 15" id="KW-0472">Membrane</keyword>
<dbReference type="InterPro" id="IPR008979">
    <property type="entry name" value="Galactose-bd-like_sf"/>
</dbReference>
<keyword evidence="12" id="KW-0966">Cell projection</keyword>
<dbReference type="Pfam" id="PF02010">
    <property type="entry name" value="REJ"/>
    <property type="match status" value="1"/>
</dbReference>
<evidence type="ECO:0000256" key="12">
    <source>
        <dbReference type="ARBA" id="ARBA00023273"/>
    </source>
</evidence>
<keyword evidence="6" id="KW-0732">Signal</keyword>
<dbReference type="PANTHER" id="PTHR10877:SF150">
    <property type="entry name" value="REJ DOMAIN-CONTAINING PROTEIN"/>
    <property type="match status" value="1"/>
</dbReference>
<dbReference type="InterPro" id="IPR046338">
    <property type="entry name" value="GAIN_dom_sf"/>
</dbReference>
<dbReference type="InterPro" id="IPR013783">
    <property type="entry name" value="Ig-like_fold"/>
</dbReference>
<feature type="domain" description="F5/8 type C" evidence="16">
    <location>
        <begin position="573"/>
        <end position="713"/>
    </location>
</feature>
<dbReference type="Gene3D" id="2.60.220.50">
    <property type="match status" value="1"/>
</dbReference>
<reference evidence="20" key="1">
    <citation type="submission" date="2022-11" db="UniProtKB">
        <authorList>
            <consortium name="EnsemblMetazoa"/>
        </authorList>
    </citation>
    <scope>IDENTIFICATION</scope>
</reference>
<evidence type="ECO:0000256" key="5">
    <source>
        <dbReference type="ARBA" id="ARBA00022692"/>
    </source>
</evidence>
<accession>A0A913XZY3</accession>
<dbReference type="Pfam" id="PF01477">
    <property type="entry name" value="PLAT"/>
    <property type="match status" value="1"/>
</dbReference>
<dbReference type="InterPro" id="IPR003915">
    <property type="entry name" value="PKD_2"/>
</dbReference>
<dbReference type="Pfam" id="PF20519">
    <property type="entry name" value="Polycystin_dom"/>
    <property type="match status" value="1"/>
</dbReference>
<dbReference type="Proteomes" id="UP000887567">
    <property type="component" value="Unplaced"/>
</dbReference>
<dbReference type="PRINTS" id="PR01433">
    <property type="entry name" value="POLYCYSTIN2"/>
</dbReference>
<comment type="similarity">
    <text evidence="3">Belongs to the polycystin family.</text>
</comment>
<dbReference type="SMART" id="SM00303">
    <property type="entry name" value="GPS"/>
    <property type="match status" value="1"/>
</dbReference>
<feature type="transmembrane region" description="Helical" evidence="15">
    <location>
        <begin position="3447"/>
        <end position="3470"/>
    </location>
</feature>
<dbReference type="PANTHER" id="PTHR10877">
    <property type="entry name" value="POLYCYSTIN FAMILY MEMBER"/>
    <property type="match status" value="1"/>
</dbReference>
<dbReference type="SUPFAM" id="SSF49299">
    <property type="entry name" value="PKD domain"/>
    <property type="match status" value="2"/>
</dbReference>
<feature type="domain" description="F5/8 type C" evidence="16">
    <location>
        <begin position="1020"/>
        <end position="1170"/>
    </location>
</feature>
<evidence type="ECO:0000256" key="15">
    <source>
        <dbReference type="SAM" id="Phobius"/>
    </source>
</evidence>
<dbReference type="SUPFAM" id="SSF49723">
    <property type="entry name" value="Lipase/lipooxygenase domain (PLAT/LH2 domain)"/>
    <property type="match status" value="1"/>
</dbReference>
<dbReference type="InterPro" id="IPR000601">
    <property type="entry name" value="PKD_dom"/>
</dbReference>
<name>A0A913XZY3_EXADI</name>
<dbReference type="Pfam" id="PF08016">
    <property type="entry name" value="PKD_channel"/>
    <property type="match status" value="1"/>
</dbReference>
<evidence type="ECO:0000256" key="1">
    <source>
        <dbReference type="ARBA" id="ARBA00004138"/>
    </source>
</evidence>
<dbReference type="SMART" id="SM00308">
    <property type="entry name" value="LH2"/>
    <property type="match status" value="1"/>
</dbReference>
<feature type="domain" description="REJ" evidence="19">
    <location>
        <begin position="2120"/>
        <end position="2835"/>
    </location>
</feature>
<evidence type="ECO:0000259" key="17">
    <source>
        <dbReference type="PROSITE" id="PS50093"/>
    </source>
</evidence>
<dbReference type="InterPro" id="IPR002859">
    <property type="entry name" value="PKD/REJ-like"/>
</dbReference>
<evidence type="ECO:0000256" key="7">
    <source>
        <dbReference type="ARBA" id="ARBA00022989"/>
    </source>
</evidence>
<dbReference type="InterPro" id="IPR000884">
    <property type="entry name" value="TSP1_rpt"/>
</dbReference>
<keyword evidence="5 15" id="KW-0812">Transmembrane</keyword>
<dbReference type="GO" id="GO:0005262">
    <property type="term" value="F:calcium channel activity"/>
    <property type="evidence" value="ECO:0007669"/>
    <property type="project" value="TreeGrafter"/>
</dbReference>
<proteinExistence type="inferred from homology"/>
<feature type="domain" description="F5/8 type C" evidence="16">
    <location>
        <begin position="283"/>
        <end position="422"/>
    </location>
</feature>
<dbReference type="InterPro" id="IPR036383">
    <property type="entry name" value="TSP1_rpt_sf"/>
</dbReference>
<protein>
    <submittedName>
        <fullName evidence="20">Uncharacterized protein</fullName>
    </submittedName>
</protein>
<feature type="region of interest" description="Disordered" evidence="14">
    <location>
        <begin position="2722"/>
        <end position="2745"/>
    </location>
</feature>
<dbReference type="Pfam" id="PF00754">
    <property type="entry name" value="F5_F8_type_C"/>
    <property type="match status" value="8"/>
</dbReference>
<evidence type="ECO:0000256" key="13">
    <source>
        <dbReference type="PROSITE-ProRule" id="PRU00152"/>
    </source>
</evidence>
<dbReference type="InterPro" id="IPR022409">
    <property type="entry name" value="PKD/Chitinase_dom"/>
</dbReference>
<dbReference type="Gene3D" id="2.60.120.260">
    <property type="entry name" value="Galactose-binding domain-like"/>
    <property type="match status" value="11"/>
</dbReference>
<dbReference type="KEGG" id="epa:110250238"/>
<dbReference type="InterPro" id="IPR014010">
    <property type="entry name" value="REJ_dom"/>
</dbReference>
<dbReference type="EnsemblMetazoa" id="XM_021056877.2">
    <property type="protein sequence ID" value="XP_020912536.2"/>
    <property type="gene ID" value="LOC110250238"/>
</dbReference>
<evidence type="ECO:0000259" key="18">
    <source>
        <dbReference type="PROSITE" id="PS50095"/>
    </source>
</evidence>
<feature type="transmembrane region" description="Helical" evidence="15">
    <location>
        <begin position="3123"/>
        <end position="3143"/>
    </location>
</feature>
<comment type="caution">
    <text evidence="13">Lacks conserved residue(s) required for the propagation of feature annotation.</text>
</comment>
<dbReference type="Pfam" id="PF00801">
    <property type="entry name" value="PKD"/>
    <property type="match status" value="2"/>
</dbReference>
<evidence type="ECO:0000256" key="10">
    <source>
        <dbReference type="ARBA" id="ARBA00023157"/>
    </source>
</evidence>
<dbReference type="PROSITE" id="PS50095">
    <property type="entry name" value="PLAT"/>
    <property type="match status" value="1"/>
</dbReference>
<dbReference type="InterPro" id="IPR035986">
    <property type="entry name" value="PKD_dom_sf"/>
</dbReference>
<evidence type="ECO:0000313" key="21">
    <source>
        <dbReference type="Proteomes" id="UP000887567"/>
    </source>
</evidence>
<dbReference type="InterPro" id="IPR000421">
    <property type="entry name" value="FA58C"/>
</dbReference>
<dbReference type="Gene3D" id="2.60.40.10">
    <property type="entry name" value="Immunoglobulins"/>
    <property type="match status" value="2"/>
</dbReference>
<dbReference type="Gene3D" id="1.10.287.70">
    <property type="match status" value="1"/>
</dbReference>
<evidence type="ECO:0000313" key="20">
    <source>
        <dbReference type="EnsemblMetazoa" id="XP_020912536.2"/>
    </source>
</evidence>
<feature type="transmembrane region" description="Helical" evidence="15">
    <location>
        <begin position="3335"/>
        <end position="3356"/>
    </location>
</feature>
<feature type="transmembrane region" description="Helical" evidence="15">
    <location>
        <begin position="3818"/>
        <end position="3837"/>
    </location>
</feature>
<evidence type="ECO:0000256" key="11">
    <source>
        <dbReference type="ARBA" id="ARBA00023180"/>
    </source>
</evidence>
<keyword evidence="11" id="KW-0325">Glycoprotein</keyword>
<feature type="transmembrane region" description="Helical" evidence="15">
    <location>
        <begin position="3973"/>
        <end position="3995"/>
    </location>
</feature>